<dbReference type="EMBL" id="JAKIJS010000001">
    <property type="protein sequence ID" value="MCF6136470.1"/>
    <property type="molecule type" value="Genomic_DNA"/>
</dbReference>
<reference evidence="2 3" key="1">
    <citation type="submission" date="2022-01" db="EMBL/GenBank/DDBJ databases">
        <title>Alkalihalobacillus sp. EGI L200015, a novel bacterium isolated from a salt lake sediment.</title>
        <authorList>
            <person name="Gao L."/>
            <person name="Fang B.-Z."/>
            <person name="Li W.-J."/>
        </authorList>
    </citation>
    <scope>NUCLEOTIDE SEQUENCE [LARGE SCALE GENOMIC DNA]</scope>
    <source>
        <strain evidence="2 3">KCTC 12718</strain>
    </source>
</reference>
<dbReference type="Gene3D" id="3.30.460.10">
    <property type="entry name" value="Beta Polymerase, domain 2"/>
    <property type="match status" value="1"/>
</dbReference>
<dbReference type="SUPFAM" id="SSF81593">
    <property type="entry name" value="Nucleotidyltransferase substrate binding subunit/domain"/>
    <property type="match status" value="1"/>
</dbReference>
<dbReference type="InterPro" id="IPR012481">
    <property type="entry name" value="KNTase_C"/>
</dbReference>
<accession>A0ABS9GXP8</accession>
<dbReference type="Pfam" id="PF07827">
    <property type="entry name" value="KNTase_C"/>
    <property type="match status" value="1"/>
</dbReference>
<dbReference type="Proteomes" id="UP001649381">
    <property type="component" value="Unassembled WGS sequence"/>
</dbReference>
<protein>
    <submittedName>
        <fullName evidence="2">KNTase domain-containing protein</fullName>
    </submittedName>
</protein>
<evidence type="ECO:0000259" key="1">
    <source>
        <dbReference type="Pfam" id="PF07827"/>
    </source>
</evidence>
<comment type="caution">
    <text evidence="2">The sequence shown here is derived from an EMBL/GenBank/DDBJ whole genome shotgun (WGS) entry which is preliminary data.</text>
</comment>
<proteinExistence type="predicted"/>
<dbReference type="InterPro" id="IPR043519">
    <property type="entry name" value="NT_sf"/>
</dbReference>
<evidence type="ECO:0000313" key="2">
    <source>
        <dbReference type="EMBL" id="MCF6136470.1"/>
    </source>
</evidence>
<evidence type="ECO:0000313" key="3">
    <source>
        <dbReference type="Proteomes" id="UP001649381"/>
    </source>
</evidence>
<dbReference type="Gene3D" id="1.20.120.330">
    <property type="entry name" value="Nucleotidyltransferases domain 2"/>
    <property type="match status" value="1"/>
</dbReference>
<feature type="domain" description="Kanamycin nucleotidyltransferase C-terminal" evidence="1">
    <location>
        <begin position="115"/>
        <end position="244"/>
    </location>
</feature>
<name>A0ABS9GXP8_9BACL</name>
<keyword evidence="3" id="KW-1185">Reference proteome</keyword>
<dbReference type="SUPFAM" id="SSF81301">
    <property type="entry name" value="Nucleotidyltransferase"/>
    <property type="match status" value="1"/>
</dbReference>
<gene>
    <name evidence="2" type="ORF">L2716_01925</name>
</gene>
<sequence length="253" mass="29549">MLMYPTATTREEKFEMIERVKSRLIEAYGEKIIAIGVYGSIGQEKEGAYSDIEMHVVSEDGFKVERQEFIIGKFKIELDTSERSELFAEAAEVTDNWPIKAGSFVHIRSIYDPIGLFEEIKKLPHTGTDSEFRDVMREFMIWEPYETMGKMRNNYESGNLEYIPVGARDLAWQTAKLIGLANRKFYTTRARTFEESLHMETKPEGYEVIARKVMEGDFTDKEDVYEMCEKLWTGLNAWFEELGIEYRVEELPF</sequence>
<dbReference type="RefSeq" id="WP_236331244.1">
    <property type="nucleotide sequence ID" value="NZ_JAKIJS010000001.1"/>
</dbReference>
<organism evidence="2 3">
    <name type="scientific">Pseudalkalibacillus berkeleyi</name>
    <dbReference type="NCBI Taxonomy" id="1069813"/>
    <lineage>
        <taxon>Bacteria</taxon>
        <taxon>Bacillati</taxon>
        <taxon>Bacillota</taxon>
        <taxon>Bacilli</taxon>
        <taxon>Bacillales</taxon>
        <taxon>Fictibacillaceae</taxon>
        <taxon>Pseudalkalibacillus</taxon>
    </lineage>
</organism>